<sequence>MIFTKPIVLAASAVAALAAPLTANDSPIPGYEIVDIQWSLQAFPGGEYINVTGTVEQVVAQLTKINPDYEKNVLAAANMTRLGADAESGLWHYLYHDCLTWPVAWTRRVWEGIMYLDGHDGVPTMGPGPAACARVSCSWDSAIWWCNDDPVELQLDVWTSVAWGAYIIYRDCRNERDDQTSGQIFYEPNWNVIVRGDTC</sequence>
<dbReference type="EMBL" id="JAULSU010000004">
    <property type="protein sequence ID" value="KAK0618993.1"/>
    <property type="molecule type" value="Genomic_DNA"/>
</dbReference>
<evidence type="ECO:0000313" key="3">
    <source>
        <dbReference type="Proteomes" id="UP001175000"/>
    </source>
</evidence>
<keyword evidence="1" id="KW-0732">Signal</keyword>
<accession>A0AA39WP39</accession>
<dbReference type="Proteomes" id="UP001175000">
    <property type="component" value="Unassembled WGS sequence"/>
</dbReference>
<comment type="caution">
    <text evidence="2">The sequence shown here is derived from an EMBL/GenBank/DDBJ whole genome shotgun (WGS) entry which is preliminary data.</text>
</comment>
<evidence type="ECO:0000313" key="2">
    <source>
        <dbReference type="EMBL" id="KAK0618993.1"/>
    </source>
</evidence>
<reference evidence="2" key="1">
    <citation type="submission" date="2023-06" db="EMBL/GenBank/DDBJ databases">
        <title>Genome-scale phylogeny and comparative genomics of the fungal order Sordariales.</title>
        <authorList>
            <consortium name="Lawrence Berkeley National Laboratory"/>
            <person name="Hensen N."/>
            <person name="Bonometti L."/>
            <person name="Westerberg I."/>
            <person name="Brannstrom I.O."/>
            <person name="Guillou S."/>
            <person name="Cros-Aarteil S."/>
            <person name="Calhoun S."/>
            <person name="Haridas S."/>
            <person name="Kuo A."/>
            <person name="Mondo S."/>
            <person name="Pangilinan J."/>
            <person name="Riley R."/>
            <person name="Labutti K."/>
            <person name="Andreopoulos B."/>
            <person name="Lipzen A."/>
            <person name="Chen C."/>
            <person name="Yanf M."/>
            <person name="Daum C."/>
            <person name="Ng V."/>
            <person name="Clum A."/>
            <person name="Steindorff A."/>
            <person name="Ohm R."/>
            <person name="Martin F."/>
            <person name="Silar P."/>
            <person name="Natvig D."/>
            <person name="Lalanne C."/>
            <person name="Gautier V."/>
            <person name="Ament-Velasquez S.L."/>
            <person name="Kruys A."/>
            <person name="Hutchinson M.I."/>
            <person name="Powell A.J."/>
            <person name="Barry K."/>
            <person name="Miller A.N."/>
            <person name="Grigoriev I.V."/>
            <person name="Debuchy R."/>
            <person name="Gladieux P."/>
            <person name="Thoren M.H."/>
            <person name="Johannesson H."/>
        </authorList>
    </citation>
    <scope>NUCLEOTIDE SEQUENCE</scope>
    <source>
        <strain evidence="2">CBS 606.72</strain>
    </source>
</reference>
<proteinExistence type="predicted"/>
<name>A0AA39WP39_9PEZI</name>
<feature type="signal peptide" evidence="1">
    <location>
        <begin position="1"/>
        <end position="18"/>
    </location>
</feature>
<dbReference type="AlphaFoldDB" id="A0AA39WP39"/>
<gene>
    <name evidence="2" type="ORF">B0T14DRAFT_565892</name>
</gene>
<keyword evidence="3" id="KW-1185">Reference proteome</keyword>
<feature type="chain" id="PRO_5041336418" evidence="1">
    <location>
        <begin position="19"/>
        <end position="199"/>
    </location>
</feature>
<dbReference type="PANTHER" id="PTHR35605:SF1">
    <property type="entry name" value="ECP2 EFFECTOR PROTEIN DOMAIN-CONTAINING PROTEIN-RELATED"/>
    <property type="match status" value="1"/>
</dbReference>
<evidence type="ECO:0000256" key="1">
    <source>
        <dbReference type="SAM" id="SignalP"/>
    </source>
</evidence>
<dbReference type="PANTHER" id="PTHR35605">
    <property type="entry name" value="ECP2 EFFECTOR PROTEIN DOMAIN-CONTAINING PROTEIN-RELATED"/>
    <property type="match status" value="1"/>
</dbReference>
<organism evidence="2 3">
    <name type="scientific">Immersiella caudata</name>
    <dbReference type="NCBI Taxonomy" id="314043"/>
    <lineage>
        <taxon>Eukaryota</taxon>
        <taxon>Fungi</taxon>
        <taxon>Dikarya</taxon>
        <taxon>Ascomycota</taxon>
        <taxon>Pezizomycotina</taxon>
        <taxon>Sordariomycetes</taxon>
        <taxon>Sordariomycetidae</taxon>
        <taxon>Sordariales</taxon>
        <taxon>Lasiosphaeriaceae</taxon>
        <taxon>Immersiella</taxon>
    </lineage>
</organism>
<protein>
    <submittedName>
        <fullName evidence="2">Uncharacterized protein</fullName>
    </submittedName>
</protein>